<evidence type="ECO:0000313" key="3">
    <source>
        <dbReference type="EMBL" id="VDD37003.1"/>
    </source>
</evidence>
<protein>
    <recommendedName>
        <fullName evidence="4">GDSL esterase/lipase</fullName>
    </recommendedName>
</protein>
<dbReference type="AlphaFoldDB" id="A0A3P6DYX9"/>
<dbReference type="GO" id="GO:0016298">
    <property type="term" value="F:lipase activity"/>
    <property type="evidence" value="ECO:0007669"/>
    <property type="project" value="InterPro"/>
</dbReference>
<dbReference type="InterPro" id="IPR036514">
    <property type="entry name" value="SGNH_hydro_sf"/>
</dbReference>
<dbReference type="PANTHER" id="PTHR45642">
    <property type="entry name" value="GDSL ESTERASE/LIPASE EXL3"/>
    <property type="match status" value="1"/>
</dbReference>
<reference evidence="3" key="1">
    <citation type="submission" date="2018-11" db="EMBL/GenBank/DDBJ databases">
        <authorList>
            <consortium name="Genoscope - CEA"/>
            <person name="William W."/>
        </authorList>
    </citation>
    <scope>NUCLEOTIDE SEQUENCE</scope>
</reference>
<accession>A0A3P6DYX9</accession>
<sequence>MSLLYTMLLALALSCVCLFFLGHAHPQELSGKAKVSALFAFGDSILDTGNNNHLRTQIKCNVPYGRNFVGGKATGRFGNGRVFADIIVVLLCSAAEGLILKPLVPAYHDPNLSNSDLPTGGYVGARSHPGAKFAYVDMYISLLGLINNPQASGNVLIRPVPSRSGFVFERVTADKTMKNTWRKLDLLLRWKVSFQTSYDDSKKIHRCRSKALGRPEASSTLKPPSPELHNVELPSLSLSQCFRRKQKWGLRVGSSKSRRLIPSRFRPVPRGPQFCGLTKWRPNPAPQQTFTGQTRGPGP</sequence>
<gene>
    <name evidence="3" type="ORF">BOLC7T42563H</name>
</gene>
<dbReference type="InterPro" id="IPR008265">
    <property type="entry name" value="Lipase_GDSL_AS"/>
</dbReference>
<dbReference type="Gene3D" id="3.40.50.1110">
    <property type="entry name" value="SGNH hydrolase"/>
    <property type="match status" value="1"/>
</dbReference>
<dbReference type="GO" id="GO:0005576">
    <property type="term" value="C:extracellular region"/>
    <property type="evidence" value="ECO:0007669"/>
    <property type="project" value="TreeGrafter"/>
</dbReference>
<evidence type="ECO:0008006" key="4">
    <source>
        <dbReference type="Google" id="ProtNLM"/>
    </source>
</evidence>
<dbReference type="PANTHER" id="PTHR45642:SF113">
    <property type="entry name" value="(RAPE) HYPOTHETICAL PROTEIN"/>
    <property type="match status" value="1"/>
</dbReference>
<proteinExistence type="predicted"/>
<dbReference type="GO" id="GO:0006629">
    <property type="term" value="P:lipid metabolic process"/>
    <property type="evidence" value="ECO:0007669"/>
    <property type="project" value="InterPro"/>
</dbReference>
<keyword evidence="2" id="KW-0732">Signal</keyword>
<dbReference type="PROSITE" id="PS01098">
    <property type="entry name" value="LIPASE_GDSL_SER"/>
    <property type="match status" value="1"/>
</dbReference>
<dbReference type="InterPro" id="IPR050592">
    <property type="entry name" value="GDSL_lipolytic_enzyme"/>
</dbReference>
<feature type="chain" id="PRO_5018315092" description="GDSL esterase/lipase" evidence="2">
    <location>
        <begin position="25"/>
        <end position="299"/>
    </location>
</feature>
<evidence type="ECO:0000256" key="2">
    <source>
        <dbReference type="SAM" id="SignalP"/>
    </source>
</evidence>
<evidence type="ECO:0000256" key="1">
    <source>
        <dbReference type="SAM" id="MobiDB-lite"/>
    </source>
</evidence>
<name>A0A3P6DYX9_BRAOL</name>
<dbReference type="EMBL" id="LR031876">
    <property type="protein sequence ID" value="VDD37003.1"/>
    <property type="molecule type" value="Genomic_DNA"/>
</dbReference>
<feature type="compositionally biased region" description="Polar residues" evidence="1">
    <location>
        <begin position="286"/>
        <end position="299"/>
    </location>
</feature>
<feature type="region of interest" description="Disordered" evidence="1">
    <location>
        <begin position="265"/>
        <end position="299"/>
    </location>
</feature>
<feature type="signal peptide" evidence="2">
    <location>
        <begin position="1"/>
        <end position="24"/>
    </location>
</feature>
<organism evidence="3">
    <name type="scientific">Brassica oleracea</name>
    <name type="common">Wild cabbage</name>
    <dbReference type="NCBI Taxonomy" id="3712"/>
    <lineage>
        <taxon>Eukaryota</taxon>
        <taxon>Viridiplantae</taxon>
        <taxon>Streptophyta</taxon>
        <taxon>Embryophyta</taxon>
        <taxon>Tracheophyta</taxon>
        <taxon>Spermatophyta</taxon>
        <taxon>Magnoliopsida</taxon>
        <taxon>eudicotyledons</taxon>
        <taxon>Gunneridae</taxon>
        <taxon>Pentapetalae</taxon>
        <taxon>rosids</taxon>
        <taxon>malvids</taxon>
        <taxon>Brassicales</taxon>
        <taxon>Brassicaceae</taxon>
        <taxon>Brassiceae</taxon>
        <taxon>Brassica</taxon>
    </lineage>
</organism>